<protein>
    <submittedName>
        <fullName evidence="1">E3 ubiquitin-protein ligase arkadia-A</fullName>
    </submittedName>
</protein>
<gene>
    <name evidence="1" type="ORF">OWV82_023063</name>
</gene>
<comment type="caution">
    <text evidence="1">The sequence shown here is derived from an EMBL/GenBank/DDBJ whole genome shotgun (WGS) entry which is preliminary data.</text>
</comment>
<reference evidence="1 2" key="1">
    <citation type="journal article" date="2023" name="Science">
        <title>Complex scaffold remodeling in plant triterpene biosynthesis.</title>
        <authorList>
            <person name="De La Pena R."/>
            <person name="Hodgson H."/>
            <person name="Liu J.C."/>
            <person name="Stephenson M.J."/>
            <person name="Martin A.C."/>
            <person name="Owen C."/>
            <person name="Harkess A."/>
            <person name="Leebens-Mack J."/>
            <person name="Jimenez L.E."/>
            <person name="Osbourn A."/>
            <person name="Sattely E.S."/>
        </authorList>
    </citation>
    <scope>NUCLEOTIDE SEQUENCE [LARGE SCALE GENOMIC DNA]</scope>
    <source>
        <strain evidence="2">cv. JPN11</strain>
        <tissue evidence="1">Leaf</tissue>
    </source>
</reference>
<organism evidence="1 2">
    <name type="scientific">Melia azedarach</name>
    <name type="common">Chinaberry tree</name>
    <dbReference type="NCBI Taxonomy" id="155640"/>
    <lineage>
        <taxon>Eukaryota</taxon>
        <taxon>Viridiplantae</taxon>
        <taxon>Streptophyta</taxon>
        <taxon>Embryophyta</taxon>
        <taxon>Tracheophyta</taxon>
        <taxon>Spermatophyta</taxon>
        <taxon>Magnoliopsida</taxon>
        <taxon>eudicotyledons</taxon>
        <taxon>Gunneridae</taxon>
        <taxon>Pentapetalae</taxon>
        <taxon>rosids</taxon>
        <taxon>malvids</taxon>
        <taxon>Sapindales</taxon>
        <taxon>Meliaceae</taxon>
        <taxon>Melia</taxon>
    </lineage>
</organism>
<dbReference type="EMBL" id="CM051406">
    <property type="protein sequence ID" value="KAJ4703116.1"/>
    <property type="molecule type" value="Genomic_DNA"/>
</dbReference>
<evidence type="ECO:0000313" key="2">
    <source>
        <dbReference type="Proteomes" id="UP001164539"/>
    </source>
</evidence>
<keyword evidence="2" id="KW-1185">Reference proteome</keyword>
<evidence type="ECO:0000313" key="1">
    <source>
        <dbReference type="EMBL" id="KAJ4703116.1"/>
    </source>
</evidence>
<proteinExistence type="predicted"/>
<accession>A0ACC1WV95</accession>
<sequence length="145" mass="16605">METELLKLKKLPSLQISRTSRNSNSDVDDYLGYTSLKDIIINSPTASYAINPEGNVYDFDSSNITIRNRLVKRAASAYIQSAAIMVARNQNYFVSVWGRIRSRTEITASCWNVYVRNPLHACFNPIYRFLASTVGFLWNRMTRIP</sequence>
<name>A0ACC1WV95_MELAZ</name>
<dbReference type="Proteomes" id="UP001164539">
    <property type="component" value="Chromosome 13"/>
</dbReference>